<organism evidence="2 3">
    <name type="scientific">Bizionia arctica</name>
    <dbReference type="NCBI Taxonomy" id="1495645"/>
    <lineage>
        <taxon>Bacteria</taxon>
        <taxon>Pseudomonadati</taxon>
        <taxon>Bacteroidota</taxon>
        <taxon>Flavobacteriia</taxon>
        <taxon>Flavobacteriales</taxon>
        <taxon>Flavobacteriaceae</taxon>
        <taxon>Bizionia</taxon>
    </lineage>
</organism>
<protein>
    <submittedName>
        <fullName evidence="2">Uncharacterized protein</fullName>
    </submittedName>
</protein>
<gene>
    <name evidence="2" type="ORF">GCM10010976_15750</name>
</gene>
<evidence type="ECO:0000313" key="3">
    <source>
        <dbReference type="Proteomes" id="UP000625976"/>
    </source>
</evidence>
<name>A0A917GGW2_9FLAO</name>
<evidence type="ECO:0000313" key="2">
    <source>
        <dbReference type="EMBL" id="GGG45004.1"/>
    </source>
</evidence>
<reference evidence="2" key="1">
    <citation type="journal article" date="2014" name="Int. J. Syst. Evol. Microbiol.">
        <title>Complete genome sequence of Corynebacterium casei LMG S-19264T (=DSM 44701T), isolated from a smear-ripened cheese.</title>
        <authorList>
            <consortium name="US DOE Joint Genome Institute (JGI-PGF)"/>
            <person name="Walter F."/>
            <person name="Albersmeier A."/>
            <person name="Kalinowski J."/>
            <person name="Ruckert C."/>
        </authorList>
    </citation>
    <scope>NUCLEOTIDE SEQUENCE</scope>
    <source>
        <strain evidence="2">CGMCC 1.12751</strain>
    </source>
</reference>
<proteinExistence type="predicted"/>
<accession>A0A917GGW2</accession>
<sequence>MTEKTILKTNSDKTNILRFKGITKKQIALLKENKLPFATILGLLGGMSTQYAFMSATGTIAEPEDAIDETIPNENEEEAFDFDVPTHIEFSDAVTEEMTFNEAFKAARQDTDGSGFFNWHGNTYHTLNKEEWEGLSDEERQEFFDKIQEHSDFNSGDYSSETDLEDNIPDEISYDDIMYDEQEYYSDSNIESDEFVTLDEIGDTVDIIDGLNDGKAKGEADGIDGGVEYIPEDIDNTSEFDIEYDDDELDYDTSDPDIEYDDDSLNDLLS</sequence>
<dbReference type="Proteomes" id="UP000625976">
    <property type="component" value="Unassembled WGS sequence"/>
</dbReference>
<dbReference type="EMBL" id="BMFQ01000002">
    <property type="protein sequence ID" value="GGG45004.1"/>
    <property type="molecule type" value="Genomic_DNA"/>
</dbReference>
<reference evidence="2" key="2">
    <citation type="submission" date="2020-09" db="EMBL/GenBank/DDBJ databases">
        <authorList>
            <person name="Sun Q."/>
            <person name="Zhou Y."/>
        </authorList>
    </citation>
    <scope>NUCLEOTIDE SEQUENCE</scope>
    <source>
        <strain evidence="2">CGMCC 1.12751</strain>
    </source>
</reference>
<dbReference type="RefSeq" id="WP_188463588.1">
    <property type="nucleotide sequence ID" value="NZ_BMFQ01000002.1"/>
</dbReference>
<keyword evidence="3" id="KW-1185">Reference proteome</keyword>
<feature type="region of interest" description="Disordered" evidence="1">
    <location>
        <begin position="247"/>
        <end position="270"/>
    </location>
</feature>
<evidence type="ECO:0000256" key="1">
    <source>
        <dbReference type="SAM" id="MobiDB-lite"/>
    </source>
</evidence>
<comment type="caution">
    <text evidence="2">The sequence shown here is derived from an EMBL/GenBank/DDBJ whole genome shotgun (WGS) entry which is preliminary data.</text>
</comment>
<dbReference type="AlphaFoldDB" id="A0A917GGW2"/>